<evidence type="ECO:0000313" key="10">
    <source>
        <dbReference type="Proteomes" id="UP000288943"/>
    </source>
</evidence>
<dbReference type="PROSITE" id="PS51194">
    <property type="entry name" value="HELICASE_CTER"/>
    <property type="match status" value="1"/>
</dbReference>
<dbReference type="GO" id="GO:0004386">
    <property type="term" value="F:helicase activity"/>
    <property type="evidence" value="ECO:0007669"/>
    <property type="project" value="UniProtKB-KW"/>
</dbReference>
<dbReference type="InterPro" id="IPR049614">
    <property type="entry name" value="HrpB_DEXH"/>
</dbReference>
<keyword evidence="4" id="KW-0067">ATP-binding</keyword>
<feature type="domain" description="Helicase C-terminal" evidence="7">
    <location>
        <begin position="200"/>
        <end position="369"/>
    </location>
</feature>
<dbReference type="Gene3D" id="1.20.120.1080">
    <property type="match status" value="1"/>
</dbReference>
<dbReference type="EMBL" id="CP026520">
    <property type="protein sequence ID" value="QAV18663.1"/>
    <property type="molecule type" value="Genomic_DNA"/>
</dbReference>
<dbReference type="Pfam" id="PF00270">
    <property type="entry name" value="DEAD"/>
    <property type="match status" value="1"/>
</dbReference>
<protein>
    <submittedName>
        <fullName evidence="9">ATP-dependent helicase HrpB</fullName>
    </submittedName>
</protein>
<dbReference type="InterPro" id="IPR013689">
    <property type="entry name" value="RNA_helicase_ATP-dep_HrpB_C"/>
</dbReference>
<dbReference type="Proteomes" id="UP000288943">
    <property type="component" value="Chromosome"/>
</dbReference>
<dbReference type="SMART" id="SM00490">
    <property type="entry name" value="HELICc"/>
    <property type="match status" value="1"/>
</dbReference>
<dbReference type="FunFam" id="3.40.50.300:FF:002125">
    <property type="entry name" value="ATP-dependent helicase HrpB"/>
    <property type="match status" value="1"/>
</dbReference>
<feature type="region of interest" description="Disordered" evidence="5">
    <location>
        <begin position="469"/>
        <end position="493"/>
    </location>
</feature>
<keyword evidence="3 9" id="KW-0347">Helicase</keyword>
<dbReference type="PANTHER" id="PTHR43519">
    <property type="entry name" value="ATP-DEPENDENT RNA HELICASE HRPB"/>
    <property type="match status" value="1"/>
</dbReference>
<dbReference type="SMART" id="SM00847">
    <property type="entry name" value="HA2"/>
    <property type="match status" value="1"/>
</dbReference>
<dbReference type="Pfam" id="PF00271">
    <property type="entry name" value="Helicase_C"/>
    <property type="match status" value="1"/>
</dbReference>
<evidence type="ECO:0000256" key="2">
    <source>
        <dbReference type="ARBA" id="ARBA00022801"/>
    </source>
</evidence>
<dbReference type="InterPro" id="IPR011545">
    <property type="entry name" value="DEAD/DEAH_box_helicase_dom"/>
</dbReference>
<evidence type="ECO:0000256" key="1">
    <source>
        <dbReference type="ARBA" id="ARBA00022741"/>
    </source>
</evidence>
<dbReference type="GeneID" id="95375853"/>
<gene>
    <name evidence="9" type="primary">hrpB</name>
    <name evidence="8" type="ORF">M5X16_18080</name>
    <name evidence="9" type="ORF">PC41400_13630</name>
</gene>
<reference evidence="9 10" key="1">
    <citation type="submission" date="2018-01" db="EMBL/GenBank/DDBJ databases">
        <title>The whole genome sequencing and assembly of Paenibacillus chitinolyticus KCCM 41400 strain.</title>
        <authorList>
            <person name="Kim J.-Y."/>
            <person name="Park M.-K."/>
            <person name="Lee Y.-J."/>
            <person name="Yi H."/>
            <person name="Bahn Y.-S."/>
            <person name="Kim J.F."/>
            <person name="Lee D.-W."/>
        </authorList>
    </citation>
    <scope>NUCLEOTIDE SEQUENCE [LARGE SCALE GENOMIC DNA]</scope>
    <source>
        <strain evidence="9 10">KCCM 41400</strain>
    </source>
</reference>
<dbReference type="SMART" id="SM00487">
    <property type="entry name" value="DEXDc"/>
    <property type="match status" value="1"/>
</dbReference>
<dbReference type="InterPro" id="IPR014001">
    <property type="entry name" value="Helicase_ATP-bd"/>
</dbReference>
<dbReference type="NCBIfam" id="TIGR01970">
    <property type="entry name" value="DEAH_box_HrpB"/>
    <property type="match status" value="1"/>
</dbReference>
<dbReference type="InterPro" id="IPR056329">
    <property type="entry name" value="CON_HrpB"/>
</dbReference>
<evidence type="ECO:0000259" key="7">
    <source>
        <dbReference type="PROSITE" id="PS51194"/>
    </source>
</evidence>
<keyword evidence="2" id="KW-0378">Hydrolase</keyword>
<dbReference type="KEGG" id="pchi:PC41400_13630"/>
<keyword evidence="1" id="KW-0547">Nucleotide-binding</keyword>
<dbReference type="PANTHER" id="PTHR43519:SF1">
    <property type="entry name" value="ATP-DEPENDENT RNA HELICASE HRPB"/>
    <property type="match status" value="1"/>
</dbReference>
<dbReference type="CDD" id="cd18791">
    <property type="entry name" value="SF2_C_RHA"/>
    <property type="match status" value="1"/>
</dbReference>
<name>A0A410WWE9_9BACL</name>
<dbReference type="OrthoDB" id="9808833at2"/>
<dbReference type="SUPFAM" id="SSF52540">
    <property type="entry name" value="P-loop containing nucleoside triphosphate hydrolases"/>
    <property type="match status" value="1"/>
</dbReference>
<dbReference type="PIRSF" id="PIRSF005496">
    <property type="entry name" value="ATP_hel_hrpB"/>
    <property type="match status" value="1"/>
</dbReference>
<dbReference type="GO" id="GO:0016787">
    <property type="term" value="F:hydrolase activity"/>
    <property type="evidence" value="ECO:0007669"/>
    <property type="project" value="UniProtKB-KW"/>
</dbReference>
<dbReference type="EMBL" id="JAMDMJ010000023">
    <property type="protein sequence ID" value="MCY9597675.1"/>
    <property type="molecule type" value="Genomic_DNA"/>
</dbReference>
<dbReference type="GO" id="GO:0005524">
    <property type="term" value="F:ATP binding"/>
    <property type="evidence" value="ECO:0007669"/>
    <property type="project" value="UniProtKB-KW"/>
</dbReference>
<evidence type="ECO:0000256" key="4">
    <source>
        <dbReference type="ARBA" id="ARBA00022840"/>
    </source>
</evidence>
<sequence>MNVPVEAVLPELLDVLRRERNAVLIAPPGAGKTTRVPLALLKEPWLDGKRILMLEPRRIAARAAAAYMASLLGEKTGETVGYRMRSDTKVGPKTRIEVITEGVLTRMLQRDPSLEGAGIVLFDEFHERNLAADLGLALCLQSQSLLREDLKLLVMSATLEGDAVAALMNGAPVVTSEGRMYPVETRYRREAVKGPVAAAVLDTVLQAWREEEGDLLVFLPGAPEIRRAEKELAARLPAGQALVAPLYGSLTQEQQDRAILPDTQGRRKIVLATTIAETSLTVEGVRIVVDSGLVRVPRFSPRTGMSRLETTAVSRASADQRRGRAGRLAPGVCYRLWTEQEERRLAPAGRPEIAEADLAPLALDLAVWGARPDELAWLDAPPAAAYAQACSLLRRLGALDEAGAVTAHGRKVAALGLHPRLAHMALTALPLGAGGLACELAALLGERDILRGTPSARDADLRPRAEALRAYSGPGRGTKRPPHDSGAAGTAAAEPASFADVSAPGSADVSVLRRLGSDAARWKRELGVPEDESGSTERTGLLLAFAFPDRIAGQRSPGRFTLSSGRGAVLPDMQLLSSAPWLVCADLDDQGAESTIYLGAPVGRDELEEHFAHEIVEEITVRWDRDAQAVRARKRTSLGMLTLRESTIAAPDPELIKDALLQGIRSQGLEMLGWSKQARQLRERLSFMAHHDARWPDVSDEALLAALEEWLGPHVYGMKSRGDLQRLNLAAVLEAMLTWEQRRLLDEQAPTHLTVPSGSRIPVDYSTPEAPALYVRLQEMFGLQATPAIGGGRVPLTLHLLSPAQRPVQVTRDLESFWKEAYFEVKKDLKGRYPKHYWPDDPLEAIPTSRAKPRK</sequence>
<feature type="domain" description="Helicase ATP-binding" evidence="6">
    <location>
        <begin position="13"/>
        <end position="177"/>
    </location>
</feature>
<evidence type="ECO:0000256" key="5">
    <source>
        <dbReference type="SAM" id="MobiDB-lite"/>
    </source>
</evidence>
<accession>A0A410WWE9</accession>
<evidence type="ECO:0000313" key="8">
    <source>
        <dbReference type="EMBL" id="MCY9597675.1"/>
    </source>
</evidence>
<dbReference type="InterPro" id="IPR001650">
    <property type="entry name" value="Helicase_C-like"/>
</dbReference>
<dbReference type="InterPro" id="IPR027417">
    <property type="entry name" value="P-loop_NTPase"/>
</dbReference>
<keyword evidence="11" id="KW-1185">Reference proteome</keyword>
<reference evidence="8 11" key="2">
    <citation type="submission" date="2022-05" db="EMBL/GenBank/DDBJ databases">
        <title>Genome Sequencing of Bee-Associated Microbes.</title>
        <authorList>
            <person name="Dunlap C."/>
        </authorList>
    </citation>
    <scope>NUCLEOTIDE SEQUENCE [LARGE SCALE GENOMIC DNA]</scope>
    <source>
        <strain evidence="8 11">NRRL B-23120</strain>
    </source>
</reference>
<dbReference type="Pfam" id="PF24473">
    <property type="entry name" value="CON_HrpB"/>
    <property type="match status" value="1"/>
</dbReference>
<dbReference type="RefSeq" id="WP_042227952.1">
    <property type="nucleotide sequence ID" value="NZ_CP026520.1"/>
</dbReference>
<proteinExistence type="predicted"/>
<dbReference type="GO" id="GO:0003676">
    <property type="term" value="F:nucleic acid binding"/>
    <property type="evidence" value="ECO:0007669"/>
    <property type="project" value="InterPro"/>
</dbReference>
<evidence type="ECO:0000313" key="11">
    <source>
        <dbReference type="Proteomes" id="UP001527202"/>
    </source>
</evidence>
<organism evidence="9 10">
    <name type="scientific">Paenibacillus chitinolyticus</name>
    <dbReference type="NCBI Taxonomy" id="79263"/>
    <lineage>
        <taxon>Bacteria</taxon>
        <taxon>Bacillati</taxon>
        <taxon>Bacillota</taxon>
        <taxon>Bacilli</taxon>
        <taxon>Bacillales</taxon>
        <taxon>Paenibacillaceae</taxon>
        <taxon>Paenibacillus</taxon>
    </lineage>
</organism>
<dbReference type="Pfam" id="PF08482">
    <property type="entry name" value="HrpB_C"/>
    <property type="match status" value="1"/>
</dbReference>
<dbReference type="PROSITE" id="PS51192">
    <property type="entry name" value="HELICASE_ATP_BIND_1"/>
    <property type="match status" value="1"/>
</dbReference>
<evidence type="ECO:0000256" key="3">
    <source>
        <dbReference type="ARBA" id="ARBA00022806"/>
    </source>
</evidence>
<dbReference type="AlphaFoldDB" id="A0A410WWE9"/>
<dbReference type="InterPro" id="IPR007502">
    <property type="entry name" value="Helicase-assoc_dom"/>
</dbReference>
<dbReference type="CDD" id="cd17990">
    <property type="entry name" value="DEXHc_HrpB"/>
    <property type="match status" value="1"/>
</dbReference>
<dbReference type="Proteomes" id="UP001527202">
    <property type="component" value="Unassembled WGS sequence"/>
</dbReference>
<evidence type="ECO:0000313" key="9">
    <source>
        <dbReference type="EMBL" id="QAV18663.1"/>
    </source>
</evidence>
<dbReference type="InterPro" id="IPR010225">
    <property type="entry name" value="HrpB"/>
</dbReference>
<evidence type="ECO:0000259" key="6">
    <source>
        <dbReference type="PROSITE" id="PS51192"/>
    </source>
</evidence>
<dbReference type="Gene3D" id="3.40.50.300">
    <property type="entry name" value="P-loop containing nucleotide triphosphate hydrolases"/>
    <property type="match status" value="2"/>
</dbReference>